<dbReference type="EMBL" id="AVOT02019621">
    <property type="protein sequence ID" value="MBW0507312.1"/>
    <property type="molecule type" value="Genomic_DNA"/>
</dbReference>
<sequence length="132" mass="15527">MWWKDWSMGKKVGPIEPLEHQNNWAMGASNRPHSICSMDHRTPEHQMNPKRPEMAINQEILILAMVMARNKNHQNGPKWPQSYSWTIFQRQQGQDPSFEASRILNQGNEDPKYQAGQITMRYRCIYSLAIIF</sequence>
<dbReference type="Proteomes" id="UP000765509">
    <property type="component" value="Unassembled WGS sequence"/>
</dbReference>
<reference evidence="1" key="1">
    <citation type="submission" date="2021-03" db="EMBL/GenBank/DDBJ databases">
        <title>Draft genome sequence of rust myrtle Austropuccinia psidii MF-1, a brazilian biotype.</title>
        <authorList>
            <person name="Quecine M.C."/>
            <person name="Pachon D.M.R."/>
            <person name="Bonatelli M.L."/>
            <person name="Correr F.H."/>
            <person name="Franceschini L.M."/>
            <person name="Leite T.F."/>
            <person name="Margarido G.R.A."/>
            <person name="Almeida C.A."/>
            <person name="Ferrarezi J.A."/>
            <person name="Labate C.A."/>
        </authorList>
    </citation>
    <scope>NUCLEOTIDE SEQUENCE</scope>
    <source>
        <strain evidence="1">MF-1</strain>
    </source>
</reference>
<protein>
    <submittedName>
        <fullName evidence="1">Uncharacterized protein</fullName>
    </submittedName>
</protein>
<organism evidence="1 2">
    <name type="scientific">Austropuccinia psidii MF-1</name>
    <dbReference type="NCBI Taxonomy" id="1389203"/>
    <lineage>
        <taxon>Eukaryota</taxon>
        <taxon>Fungi</taxon>
        <taxon>Dikarya</taxon>
        <taxon>Basidiomycota</taxon>
        <taxon>Pucciniomycotina</taxon>
        <taxon>Pucciniomycetes</taxon>
        <taxon>Pucciniales</taxon>
        <taxon>Sphaerophragmiaceae</taxon>
        <taxon>Austropuccinia</taxon>
    </lineage>
</organism>
<dbReference type="AlphaFoldDB" id="A0A9Q3HK89"/>
<name>A0A9Q3HK89_9BASI</name>
<proteinExistence type="predicted"/>
<accession>A0A9Q3HK89</accession>
<gene>
    <name evidence="1" type="ORF">O181_047027</name>
</gene>
<evidence type="ECO:0000313" key="2">
    <source>
        <dbReference type="Proteomes" id="UP000765509"/>
    </source>
</evidence>
<comment type="caution">
    <text evidence="1">The sequence shown here is derived from an EMBL/GenBank/DDBJ whole genome shotgun (WGS) entry which is preliminary data.</text>
</comment>
<keyword evidence="2" id="KW-1185">Reference proteome</keyword>
<evidence type="ECO:0000313" key="1">
    <source>
        <dbReference type="EMBL" id="MBW0507312.1"/>
    </source>
</evidence>